<dbReference type="AlphaFoldDB" id="A0AAN9UX14"/>
<proteinExistence type="predicted"/>
<accession>A0AAN9UX14</accession>
<organism evidence="1 2">
    <name type="scientific">Diatrype stigma</name>
    <dbReference type="NCBI Taxonomy" id="117547"/>
    <lineage>
        <taxon>Eukaryota</taxon>
        <taxon>Fungi</taxon>
        <taxon>Dikarya</taxon>
        <taxon>Ascomycota</taxon>
        <taxon>Pezizomycotina</taxon>
        <taxon>Sordariomycetes</taxon>
        <taxon>Xylariomycetidae</taxon>
        <taxon>Xylariales</taxon>
        <taxon>Diatrypaceae</taxon>
        <taxon>Diatrype</taxon>
    </lineage>
</organism>
<dbReference type="EMBL" id="JAKJXP020000003">
    <property type="protein sequence ID" value="KAK7757095.1"/>
    <property type="molecule type" value="Genomic_DNA"/>
</dbReference>
<comment type="caution">
    <text evidence="1">The sequence shown here is derived from an EMBL/GenBank/DDBJ whole genome shotgun (WGS) entry which is preliminary data.</text>
</comment>
<evidence type="ECO:0000313" key="2">
    <source>
        <dbReference type="Proteomes" id="UP001320420"/>
    </source>
</evidence>
<evidence type="ECO:0000313" key="1">
    <source>
        <dbReference type="EMBL" id="KAK7757095.1"/>
    </source>
</evidence>
<keyword evidence="2" id="KW-1185">Reference proteome</keyword>
<protein>
    <submittedName>
        <fullName evidence="1">Uncharacterized protein</fullName>
    </submittedName>
</protein>
<reference evidence="1 2" key="1">
    <citation type="submission" date="2024-02" db="EMBL/GenBank/DDBJ databases">
        <title>De novo assembly and annotation of 12 fungi associated with fruit tree decline syndrome in Ontario, Canada.</title>
        <authorList>
            <person name="Sulman M."/>
            <person name="Ellouze W."/>
            <person name="Ilyukhin E."/>
        </authorList>
    </citation>
    <scope>NUCLEOTIDE SEQUENCE [LARGE SCALE GENOMIC DNA]</scope>
    <source>
        <strain evidence="1 2">M11/M66-122</strain>
    </source>
</reference>
<name>A0AAN9UX14_9PEZI</name>
<dbReference type="Proteomes" id="UP001320420">
    <property type="component" value="Unassembled WGS sequence"/>
</dbReference>
<gene>
    <name evidence="1" type="ORF">SLS62_000642</name>
</gene>
<sequence length="142" mass="15320">MAPIPILLCGKLPSHIQATSDIVKPEFNVIKVCSDPEAARAAVTALMSTTTEKRTLEGIEYPRPHVIIMGAGYTHDDFASIRETIAGATSVPWVRPSVAKPGAQRPSGPPPAEEIAGRLRKTLDEHLEEIQAGKGAGEIWWM</sequence>